<dbReference type="FunFam" id="3.40.50.300:FF:000327">
    <property type="entry name" value="ATP-binding cassette sub-family A member 3"/>
    <property type="match status" value="1"/>
</dbReference>
<dbReference type="PROSITE" id="PS50893">
    <property type="entry name" value="ABC_TRANSPORTER_2"/>
    <property type="match status" value="2"/>
</dbReference>
<keyword evidence="5" id="KW-0547">Nucleotide-binding</keyword>
<feature type="transmembrane region" description="Helical" evidence="9">
    <location>
        <begin position="1268"/>
        <end position="1288"/>
    </location>
</feature>
<evidence type="ECO:0000256" key="6">
    <source>
        <dbReference type="ARBA" id="ARBA00022840"/>
    </source>
</evidence>
<dbReference type="InterPro" id="IPR026082">
    <property type="entry name" value="ABCA"/>
</dbReference>
<comment type="caution">
    <text evidence="11">The sequence shown here is derived from an EMBL/GenBank/DDBJ whole genome shotgun (WGS) entry which is preliminary data.</text>
</comment>
<reference evidence="11 12" key="1">
    <citation type="submission" date="2020-08" db="EMBL/GenBank/DDBJ databases">
        <authorList>
            <person name="Hejnol A."/>
        </authorList>
    </citation>
    <scope>NUCLEOTIDE SEQUENCE [LARGE SCALE GENOMIC DNA]</scope>
</reference>
<dbReference type="InterPro" id="IPR027417">
    <property type="entry name" value="P-loop_NTPase"/>
</dbReference>
<feature type="transmembrane region" description="Helical" evidence="9">
    <location>
        <begin position="1129"/>
        <end position="1149"/>
    </location>
</feature>
<dbReference type="PANTHER" id="PTHR19229:SF250">
    <property type="entry name" value="ABC TRANSPORTER DOMAIN-CONTAINING PROTEIN-RELATED"/>
    <property type="match status" value="1"/>
</dbReference>
<evidence type="ECO:0000259" key="10">
    <source>
        <dbReference type="PROSITE" id="PS50893"/>
    </source>
</evidence>
<feature type="transmembrane region" description="Helical" evidence="9">
    <location>
        <begin position="283"/>
        <end position="303"/>
    </location>
</feature>
<keyword evidence="4" id="KW-0677">Repeat</keyword>
<dbReference type="OrthoDB" id="6512918at2759"/>
<dbReference type="SMART" id="SM00382">
    <property type="entry name" value="AAA"/>
    <property type="match status" value="2"/>
</dbReference>
<evidence type="ECO:0000256" key="3">
    <source>
        <dbReference type="ARBA" id="ARBA00022692"/>
    </source>
</evidence>
<dbReference type="InterPro" id="IPR017871">
    <property type="entry name" value="ABC_transporter-like_CS"/>
</dbReference>
<name>A0A7I8VA77_9ANNE</name>
<dbReference type="EMBL" id="CAJFCJ010000001">
    <property type="protein sequence ID" value="CAD5111485.1"/>
    <property type="molecule type" value="Genomic_DNA"/>
</dbReference>
<dbReference type="GO" id="GO:0016020">
    <property type="term" value="C:membrane"/>
    <property type="evidence" value="ECO:0007669"/>
    <property type="project" value="UniProtKB-SubCell"/>
</dbReference>
<dbReference type="Gene3D" id="3.40.50.300">
    <property type="entry name" value="P-loop containing nucleotide triphosphate hydrolases"/>
    <property type="match status" value="2"/>
</dbReference>
<dbReference type="SUPFAM" id="SSF52540">
    <property type="entry name" value="P-loop containing nucleoside triphosphate hydrolases"/>
    <property type="match status" value="2"/>
</dbReference>
<dbReference type="FunFam" id="3.40.50.300:FF:000298">
    <property type="entry name" value="ATP-binding cassette sub-family A member 12"/>
    <property type="match status" value="1"/>
</dbReference>
<dbReference type="GO" id="GO:0005524">
    <property type="term" value="F:ATP binding"/>
    <property type="evidence" value="ECO:0007669"/>
    <property type="project" value="UniProtKB-KW"/>
</dbReference>
<evidence type="ECO:0000256" key="8">
    <source>
        <dbReference type="ARBA" id="ARBA00023136"/>
    </source>
</evidence>
<keyword evidence="2" id="KW-0813">Transport</keyword>
<evidence type="ECO:0000313" key="11">
    <source>
        <dbReference type="EMBL" id="CAD5111485.1"/>
    </source>
</evidence>
<dbReference type="InterPro" id="IPR003593">
    <property type="entry name" value="AAA+_ATPase"/>
</dbReference>
<evidence type="ECO:0000256" key="5">
    <source>
        <dbReference type="ARBA" id="ARBA00022741"/>
    </source>
</evidence>
<dbReference type="PANTHER" id="PTHR19229">
    <property type="entry name" value="ATP-BINDING CASSETTE TRANSPORTER SUBFAMILY A ABCA"/>
    <property type="match status" value="1"/>
</dbReference>
<protein>
    <submittedName>
        <fullName evidence="11">DgyrCDS794</fullName>
    </submittedName>
</protein>
<feature type="transmembrane region" description="Helical" evidence="9">
    <location>
        <begin position="1091"/>
        <end position="1117"/>
    </location>
</feature>
<sequence>MGTSSWRQFRLLMWKNWLIQKRKTVLTCFEIGLPVFFAIVIFGIRQIVEVTDHDKAVQWKPYNIPKLSRNDSLIMYTPDNQLTKNILNDMKNDLKLARKPIGFPSEKALELHIEDSVRGEEYRLSVGVVFTNLNGSQLQDSIKYKLRLPIDTDGILGPRRWFTKSVFPAFQTPEPRENGQEDFKPGYTRWNYLTFQYAVDKSIIKNIKPTFDASKYDVQMQKLLHPPYIDNPFLNIIQFQLPFIILLSFILLVPSIVKDIALEKEKRLKESMKMMGLKSWLHWSAWIAKYLLFMMISILLYTIFFCIQTGKGGVFDKSDPICIFVFLFLYAICTISYCCMITTFFSKANSAAAAGGILFFATYTPYFFLSTQVQELTTGVKFASSLLHNLGMAYGCNVIGVYEGTGEGVQWNNIGKLATEDENFKMSDVFLILLIDTILYGIITWYVDNIHPGEFGLAKPWYFPFTKWYWCGGAQNFTGTDDDNLEHEVNTEMFEPINPDIESGVEIRNLRKQFKVGGKIKTAVRGTTIKMFKGQITALLGHNGAGKTTTMNMLTGFISPTSGEALVNGYNIRTDIDSVRSSLGLCPQHDILFDNLTVEEHLEFFAALKGCPSGQIKGEVTQMIKLLGLESKTKKLSSTLSGGQKRKVSVGIALIYGSKVVILDEPTSGMDPEARRQTWDILQSQREGRTIILSTHFMDEADLLGDRIAIMAEGVVQCCGTSLFLKSKYGVGYHMTIVKQPTCNVDSLTTIIKNYVPEAQMESNVSAELSYILPQKCSNKFESMFSHLESSKDSLGIDSFGASVTTMEEVFLKVGESMDESLATRLQTIDENGTTLDIEQDRNTSKNSGFTLYIQQFLSVFIKKAIHSWRNKILSLVQLILPTAFTIMAVIIVKQIEGNLGTELTVKKLSLSMFSSTTTLAEISKQADAEALGNGFERFVKDEGGNTFKTVANLTSELISFSSDKPISYNKHYMIATNIESSNNRFIITAFFNGEAFHTPPISLSGVTNSILKKEAGLDRGIVISNQPLPYLPNTKAKTEVNSQNITSTIIIYILMFGLAFLIASFSMFVVKERAIKAKHSQLVSGTRSVIYWLSTFYWDFFNFLIPCLCVIAVIGIGDIEGYVKDDNLGKLFLLFLLFAAAVLPFTYLLSSLFDVSASAFAWLSVINTLTGIIALLVTQILSDDSLGATSVAKVLKILFTIFLPHYCFGSGMVDIHNNYQTLKFCLQPKIQTLCSIPQASNPCCKETCKESCFNYEENYFSFDLPGIGRPILGLIGQCIFYMCIVLFKETSTYKMIAQKVANRILNPRRKSIDLQGRQNKAYFNNERNLSVSPEPLPGQFQLDDDVLKEKERIRAMDKKQLKEQYIIGIDDIQKYYGNFHAVHGLSVAIPKGECFGLLGVNGAGKTTTFKMLTGDETISSGQAWVNGHSVIHNLQQVQQSVGYCPQFDALIDQLTVKETLYMYARIRGIKREDMQSVVDDLIDSLLLKDHSEKEVYQLSGGNKRKLSTALALIGDPPVVFLDEPTTGMDPVARRLLWDTLSKVRAKGTTLVLTSHSMEECEALCTQIGIMVNGQYKCLGSTQHLKSKFGEGYTLLLKIGISVDHSYSVPEVTAKLMEYINSAFPGAQLKDSHDGYLHYQISDEAATWSSIFGTIERAKEEYHIEDYSVSQTTLEQVFINFARQQRSPEDNKVGCTVKFKNCMSFFCCCGCCA</sequence>
<dbReference type="Pfam" id="PF00005">
    <property type="entry name" value="ABC_tran"/>
    <property type="match status" value="2"/>
</dbReference>
<feature type="transmembrane region" description="Helical" evidence="9">
    <location>
        <begin position="24"/>
        <end position="44"/>
    </location>
</feature>
<evidence type="ECO:0000313" key="12">
    <source>
        <dbReference type="Proteomes" id="UP000549394"/>
    </source>
</evidence>
<dbReference type="GO" id="GO:0005319">
    <property type="term" value="F:lipid transporter activity"/>
    <property type="evidence" value="ECO:0007669"/>
    <property type="project" value="TreeGrafter"/>
</dbReference>
<feature type="transmembrane region" description="Helical" evidence="9">
    <location>
        <begin position="323"/>
        <end position="345"/>
    </location>
</feature>
<accession>A0A7I8VA77</accession>
<dbReference type="Pfam" id="PF23321">
    <property type="entry name" value="R1_ABCA1"/>
    <property type="match status" value="1"/>
</dbReference>
<evidence type="ECO:0000256" key="4">
    <source>
        <dbReference type="ARBA" id="ARBA00022737"/>
    </source>
</evidence>
<comment type="subcellular location">
    <subcellularLocation>
        <location evidence="1">Membrane</location>
        <topology evidence="1">Multi-pass membrane protein</topology>
    </subcellularLocation>
</comment>
<dbReference type="CDD" id="cd03263">
    <property type="entry name" value="ABC_subfamily_A"/>
    <property type="match status" value="2"/>
</dbReference>
<dbReference type="Proteomes" id="UP000549394">
    <property type="component" value="Unassembled WGS sequence"/>
</dbReference>
<keyword evidence="3 9" id="KW-0812">Transmembrane</keyword>
<feature type="domain" description="ABC transporter" evidence="10">
    <location>
        <begin position="505"/>
        <end position="738"/>
    </location>
</feature>
<dbReference type="Pfam" id="PF12698">
    <property type="entry name" value="ABC2_membrane_3"/>
    <property type="match status" value="2"/>
</dbReference>
<feature type="transmembrane region" description="Helical" evidence="9">
    <location>
        <begin position="1050"/>
        <end position="1071"/>
    </location>
</feature>
<dbReference type="GO" id="GO:0140359">
    <property type="term" value="F:ABC-type transporter activity"/>
    <property type="evidence" value="ECO:0007669"/>
    <property type="project" value="InterPro"/>
</dbReference>
<feature type="transmembrane region" description="Helical" evidence="9">
    <location>
        <begin position="429"/>
        <end position="447"/>
    </location>
</feature>
<dbReference type="GO" id="GO:0016887">
    <property type="term" value="F:ATP hydrolysis activity"/>
    <property type="evidence" value="ECO:0007669"/>
    <property type="project" value="InterPro"/>
</dbReference>
<feature type="transmembrane region" description="Helical" evidence="9">
    <location>
        <begin position="1161"/>
        <end position="1182"/>
    </location>
</feature>
<keyword evidence="6" id="KW-0067">ATP-binding</keyword>
<keyword evidence="7 9" id="KW-1133">Transmembrane helix</keyword>
<feature type="transmembrane region" description="Helical" evidence="9">
    <location>
        <begin position="352"/>
        <end position="369"/>
    </location>
</feature>
<proteinExistence type="predicted"/>
<feature type="domain" description="ABC transporter" evidence="10">
    <location>
        <begin position="1368"/>
        <end position="1598"/>
    </location>
</feature>
<dbReference type="InterPro" id="IPR003439">
    <property type="entry name" value="ABC_transporter-like_ATP-bd"/>
</dbReference>
<evidence type="ECO:0000256" key="9">
    <source>
        <dbReference type="SAM" id="Phobius"/>
    </source>
</evidence>
<feature type="transmembrane region" description="Helical" evidence="9">
    <location>
        <begin position="241"/>
        <end position="262"/>
    </location>
</feature>
<dbReference type="InterPro" id="IPR013525">
    <property type="entry name" value="ABC2_TM"/>
</dbReference>
<evidence type="ECO:0000256" key="7">
    <source>
        <dbReference type="ARBA" id="ARBA00022989"/>
    </source>
</evidence>
<organism evidence="11 12">
    <name type="scientific">Dimorphilus gyrociliatus</name>
    <dbReference type="NCBI Taxonomy" id="2664684"/>
    <lineage>
        <taxon>Eukaryota</taxon>
        <taxon>Metazoa</taxon>
        <taxon>Spiralia</taxon>
        <taxon>Lophotrochozoa</taxon>
        <taxon>Annelida</taxon>
        <taxon>Polychaeta</taxon>
        <taxon>Polychaeta incertae sedis</taxon>
        <taxon>Dinophilidae</taxon>
        <taxon>Dimorphilus</taxon>
    </lineage>
</organism>
<dbReference type="InterPro" id="IPR056264">
    <property type="entry name" value="R2_ABCA1-4-like"/>
</dbReference>
<gene>
    <name evidence="11" type="ORF">DGYR_LOCUS775</name>
</gene>
<keyword evidence="12" id="KW-1185">Reference proteome</keyword>
<dbReference type="PROSITE" id="PS00211">
    <property type="entry name" value="ABC_TRANSPORTER_1"/>
    <property type="match status" value="1"/>
</dbReference>
<evidence type="ECO:0000256" key="1">
    <source>
        <dbReference type="ARBA" id="ARBA00004141"/>
    </source>
</evidence>
<evidence type="ECO:0000256" key="2">
    <source>
        <dbReference type="ARBA" id="ARBA00022448"/>
    </source>
</evidence>
<keyword evidence="8 9" id="KW-0472">Membrane</keyword>